<dbReference type="OrthoDB" id="103984at2759"/>
<dbReference type="EMBL" id="ANJA01002793">
    <property type="protein sequence ID" value="ETO68017.1"/>
    <property type="molecule type" value="Genomic_DNA"/>
</dbReference>
<feature type="region of interest" description="Disordered" evidence="1">
    <location>
        <begin position="26"/>
        <end position="58"/>
    </location>
</feature>
<feature type="compositionally biased region" description="Basic and acidic residues" evidence="1">
    <location>
        <begin position="27"/>
        <end position="41"/>
    </location>
</feature>
<dbReference type="AlphaFoldDB" id="A0A080ZN06"/>
<name>A0A080ZN06_PHYNI</name>
<reference evidence="2 3" key="1">
    <citation type="submission" date="2013-11" db="EMBL/GenBank/DDBJ databases">
        <title>The Genome Sequence of Phytophthora parasitica P1976.</title>
        <authorList>
            <consortium name="The Broad Institute Genomics Platform"/>
            <person name="Russ C."/>
            <person name="Tyler B."/>
            <person name="Panabieres F."/>
            <person name="Shan W."/>
            <person name="Tripathy S."/>
            <person name="Grunwald N."/>
            <person name="Machado M."/>
            <person name="Johnson C.S."/>
            <person name="Walker B."/>
            <person name="Young S."/>
            <person name="Zeng Q."/>
            <person name="Gargeya S."/>
            <person name="Fitzgerald M."/>
            <person name="Haas B."/>
            <person name="Abouelleil A."/>
            <person name="Allen A.W."/>
            <person name="Alvarado L."/>
            <person name="Arachchi H.M."/>
            <person name="Berlin A.M."/>
            <person name="Chapman S.B."/>
            <person name="Gainer-Dewar J."/>
            <person name="Goldberg J."/>
            <person name="Griggs A."/>
            <person name="Gujja S."/>
            <person name="Hansen M."/>
            <person name="Howarth C."/>
            <person name="Imamovic A."/>
            <person name="Ireland A."/>
            <person name="Larimer J."/>
            <person name="McCowan C."/>
            <person name="Murphy C."/>
            <person name="Pearson M."/>
            <person name="Poon T.W."/>
            <person name="Priest M."/>
            <person name="Roberts A."/>
            <person name="Saif S."/>
            <person name="Shea T."/>
            <person name="Sisk P."/>
            <person name="Sykes S."/>
            <person name="Wortman J."/>
            <person name="Nusbaum C."/>
            <person name="Birren B."/>
        </authorList>
    </citation>
    <scope>NUCLEOTIDE SEQUENCE [LARGE SCALE GENOMIC DNA]</scope>
    <source>
        <strain evidence="2 3">P1976</strain>
    </source>
</reference>
<gene>
    <name evidence="2" type="ORF">F444_15118</name>
</gene>
<evidence type="ECO:0000313" key="2">
    <source>
        <dbReference type="EMBL" id="ETO68017.1"/>
    </source>
</evidence>
<accession>A0A080ZN06</accession>
<protein>
    <recommendedName>
        <fullName evidence="4">BZIP domain-containing protein</fullName>
    </recommendedName>
</protein>
<dbReference type="Proteomes" id="UP000028582">
    <property type="component" value="Unassembled WGS sequence"/>
</dbReference>
<feature type="compositionally biased region" description="Polar residues" evidence="1">
    <location>
        <begin position="46"/>
        <end position="58"/>
    </location>
</feature>
<evidence type="ECO:0000256" key="1">
    <source>
        <dbReference type="SAM" id="MobiDB-lite"/>
    </source>
</evidence>
<evidence type="ECO:0000313" key="3">
    <source>
        <dbReference type="Proteomes" id="UP000028582"/>
    </source>
</evidence>
<evidence type="ECO:0008006" key="4">
    <source>
        <dbReference type="Google" id="ProtNLM"/>
    </source>
</evidence>
<organism evidence="2 3">
    <name type="scientific">Phytophthora nicotianae P1976</name>
    <dbReference type="NCBI Taxonomy" id="1317066"/>
    <lineage>
        <taxon>Eukaryota</taxon>
        <taxon>Sar</taxon>
        <taxon>Stramenopiles</taxon>
        <taxon>Oomycota</taxon>
        <taxon>Peronosporomycetes</taxon>
        <taxon>Peronosporales</taxon>
        <taxon>Peronosporaceae</taxon>
        <taxon>Phytophthora</taxon>
    </lineage>
</organism>
<sequence>MDTCALYPPNSQRFSDNVIAGVVQRVRRSDSPHRPHPDEQKRLRKSLTTSKHAPSSRANALYTADIKRTLQKSRASGSGTLCHDEIAKTLAQIFLSEQVRLRELRRLRQVRYRKKKGVYVDSLDEETRRLREVIKELDQQRCAVFNVAPTADSVWGAAAAYFRVFQHGYDGTSKQEGFVRSTMAPDVALNVGYGPEAFIKVWKSLTAMFEDVELELVSLDQQDAGSLVAATITKVTIADHTLRNVFPDLHSREDAAGLKLVEKLQGQQISIHGTTRFLWDPVYRRISSVMAQSDILTPMLCLVGSLENVSLVFKGASVTLDFQLKPNH</sequence>
<proteinExistence type="predicted"/>
<comment type="caution">
    <text evidence="2">The sequence shown here is derived from an EMBL/GenBank/DDBJ whole genome shotgun (WGS) entry which is preliminary data.</text>
</comment>